<evidence type="ECO:0000259" key="1">
    <source>
        <dbReference type="PROSITE" id="PS51186"/>
    </source>
</evidence>
<name>A0A1I0P8E4_9RHOB</name>
<proteinExistence type="predicted"/>
<organism evidence="2 3">
    <name type="scientific">Cognatiyoonia koreensis</name>
    <dbReference type="NCBI Taxonomy" id="364200"/>
    <lineage>
        <taxon>Bacteria</taxon>
        <taxon>Pseudomonadati</taxon>
        <taxon>Pseudomonadota</taxon>
        <taxon>Alphaproteobacteria</taxon>
        <taxon>Rhodobacterales</taxon>
        <taxon>Paracoccaceae</taxon>
        <taxon>Cognatiyoonia</taxon>
    </lineage>
</organism>
<dbReference type="Gene3D" id="3.40.630.30">
    <property type="match status" value="1"/>
</dbReference>
<evidence type="ECO:0000313" key="2">
    <source>
        <dbReference type="EMBL" id="SEW09803.1"/>
    </source>
</evidence>
<dbReference type="STRING" id="364200.SAMN04488515_1035"/>
<feature type="domain" description="N-acetyltransferase" evidence="1">
    <location>
        <begin position="3"/>
        <end position="187"/>
    </location>
</feature>
<dbReference type="RefSeq" id="WP_131801575.1">
    <property type="nucleotide sequence ID" value="NZ_FOIZ01000001.1"/>
</dbReference>
<reference evidence="2 3" key="1">
    <citation type="submission" date="2016-10" db="EMBL/GenBank/DDBJ databases">
        <authorList>
            <person name="de Groot N.N."/>
        </authorList>
    </citation>
    <scope>NUCLEOTIDE SEQUENCE [LARGE SCALE GENOMIC DNA]</scope>
    <source>
        <strain evidence="2 3">DSM 17925</strain>
    </source>
</reference>
<dbReference type="Pfam" id="PF00583">
    <property type="entry name" value="Acetyltransf_1"/>
    <property type="match status" value="1"/>
</dbReference>
<dbReference type="EMBL" id="FOIZ01000001">
    <property type="protein sequence ID" value="SEW09803.1"/>
    <property type="molecule type" value="Genomic_DNA"/>
</dbReference>
<protein>
    <submittedName>
        <fullName evidence="2">Acetyltransferase (GNAT) family protein</fullName>
    </submittedName>
</protein>
<keyword evidence="2" id="KW-0808">Transferase</keyword>
<dbReference type="InterPro" id="IPR000182">
    <property type="entry name" value="GNAT_dom"/>
</dbReference>
<dbReference type="SUPFAM" id="SSF55729">
    <property type="entry name" value="Acyl-CoA N-acyltransferases (Nat)"/>
    <property type="match status" value="1"/>
</dbReference>
<dbReference type="InterPro" id="IPR016181">
    <property type="entry name" value="Acyl_CoA_acyltransferase"/>
</dbReference>
<dbReference type="PROSITE" id="PS51186">
    <property type="entry name" value="GNAT"/>
    <property type="match status" value="1"/>
</dbReference>
<dbReference type="OrthoDB" id="9788924at2"/>
<gene>
    <name evidence="2" type="ORF">SAMN04488515_1035</name>
</gene>
<evidence type="ECO:0000313" key="3">
    <source>
        <dbReference type="Proteomes" id="UP000199167"/>
    </source>
</evidence>
<dbReference type="Proteomes" id="UP000199167">
    <property type="component" value="Unassembled WGS sequence"/>
</dbReference>
<sequence length="188" mass="20724">MTITLRPAAPEDAIHIAELADIAGDGFPSAIWASTAEHGQTAIDVGAERAKRETGVFSYKHATIAECDGKIAGLAISYINGDTPEVISEQTHPMFRPMVMLENEALETRYVSMLSTYPIYRKTGVAHALLDREEQRPGPRGLSLITSDHNIAARKFLEQHGFHEAAVVPAIKINWDTPTKSWHLLRKP</sequence>
<keyword evidence="3" id="KW-1185">Reference proteome</keyword>
<dbReference type="GO" id="GO:0016747">
    <property type="term" value="F:acyltransferase activity, transferring groups other than amino-acyl groups"/>
    <property type="evidence" value="ECO:0007669"/>
    <property type="project" value="InterPro"/>
</dbReference>
<accession>A0A1I0P8E4</accession>
<dbReference type="AlphaFoldDB" id="A0A1I0P8E4"/>